<dbReference type="GO" id="GO:0030015">
    <property type="term" value="C:CCR4-NOT core complex"/>
    <property type="evidence" value="ECO:0007669"/>
    <property type="project" value="InterPro"/>
</dbReference>
<keyword evidence="4" id="KW-1185">Reference proteome</keyword>
<dbReference type="Gene3D" id="1.25.40.800">
    <property type="match status" value="1"/>
</dbReference>
<dbReference type="InterPro" id="IPR040398">
    <property type="entry name" value="Not1"/>
</dbReference>
<name>A0A9K3GEX6_9EUKA</name>
<proteinExistence type="predicted"/>
<dbReference type="InterPro" id="IPR007196">
    <property type="entry name" value="CCR4-Not_Not1_C"/>
</dbReference>
<dbReference type="Pfam" id="PF04054">
    <property type="entry name" value="Not1"/>
    <property type="match status" value="1"/>
</dbReference>
<protein>
    <recommendedName>
        <fullName evidence="2">CCR4-Not complex component Not1 C-terminal domain-containing protein</fullName>
    </recommendedName>
</protein>
<feature type="region of interest" description="Disordered" evidence="1">
    <location>
        <begin position="1462"/>
        <end position="1482"/>
    </location>
</feature>
<dbReference type="Proteomes" id="UP000265618">
    <property type="component" value="Unassembled WGS sequence"/>
</dbReference>
<feature type="compositionally biased region" description="Low complexity" evidence="1">
    <location>
        <begin position="207"/>
        <end position="228"/>
    </location>
</feature>
<feature type="region of interest" description="Disordered" evidence="1">
    <location>
        <begin position="437"/>
        <end position="456"/>
    </location>
</feature>
<dbReference type="PANTHER" id="PTHR13162:SF8">
    <property type="entry name" value="CCR4-NOT TRANSCRIPTION COMPLEX SUBUNIT 1"/>
    <property type="match status" value="1"/>
</dbReference>
<dbReference type="OrthoDB" id="1933107at2759"/>
<feature type="domain" description="CCR4-Not complex component Not1 C-terminal" evidence="2">
    <location>
        <begin position="2369"/>
        <end position="2666"/>
    </location>
</feature>
<evidence type="ECO:0000313" key="3">
    <source>
        <dbReference type="EMBL" id="GIQ79706.1"/>
    </source>
</evidence>
<dbReference type="Gene3D" id="1.25.40.180">
    <property type="match status" value="1"/>
</dbReference>
<gene>
    <name evidence="3" type="ORF">KIPB_000388</name>
</gene>
<evidence type="ECO:0000256" key="1">
    <source>
        <dbReference type="SAM" id="MobiDB-lite"/>
    </source>
</evidence>
<accession>A0A9K3GEX6</accession>
<dbReference type="Gene3D" id="1.25.40.790">
    <property type="match status" value="1"/>
</dbReference>
<reference evidence="3 4" key="1">
    <citation type="journal article" date="2018" name="PLoS ONE">
        <title>The draft genome of Kipferlia bialata reveals reductive genome evolution in fornicate parasites.</title>
        <authorList>
            <person name="Tanifuji G."/>
            <person name="Takabayashi S."/>
            <person name="Kume K."/>
            <person name="Takagi M."/>
            <person name="Nakayama T."/>
            <person name="Kamikawa R."/>
            <person name="Inagaki Y."/>
            <person name="Hashimoto T."/>
        </authorList>
    </citation>
    <scope>NUCLEOTIDE SEQUENCE [LARGE SCALE GENOMIC DNA]</scope>
    <source>
        <strain evidence="3">NY0173</strain>
    </source>
</reference>
<dbReference type="GO" id="GO:0000932">
    <property type="term" value="C:P-body"/>
    <property type="evidence" value="ECO:0007669"/>
    <property type="project" value="TreeGrafter"/>
</dbReference>
<organism evidence="3 4">
    <name type="scientific">Kipferlia bialata</name>
    <dbReference type="NCBI Taxonomy" id="797122"/>
    <lineage>
        <taxon>Eukaryota</taxon>
        <taxon>Metamonada</taxon>
        <taxon>Carpediemonas-like organisms</taxon>
        <taxon>Kipferlia</taxon>
    </lineage>
</organism>
<comment type="caution">
    <text evidence="3">The sequence shown here is derived from an EMBL/GenBank/DDBJ whole genome shotgun (WGS) entry which is preliminary data.</text>
</comment>
<dbReference type="GO" id="GO:0017148">
    <property type="term" value="P:negative regulation of translation"/>
    <property type="evidence" value="ECO:0007669"/>
    <property type="project" value="InterPro"/>
</dbReference>
<dbReference type="GO" id="GO:0060090">
    <property type="term" value="F:molecular adaptor activity"/>
    <property type="evidence" value="ECO:0007669"/>
    <property type="project" value="TreeGrafter"/>
</dbReference>
<sequence>MERPHQHSVTNISNHVSQLLVSLTRKEVNETEYKAVLGSLHQMIRQNVGVFQIVVQLIMELIFLKRSPAQQRLRTVLEYMVTEFVSVEPCGELLRAGMEGMYMSARRAALQSQKQYQQRGKDMPTAQLDRRVIEIMGRAIQTVLINLTPSLQIVSLYYLANSPEQPISYPAKELLMRVAHSQASNPQDLSAPALNALQAFKRHRQHQGQGQARAPLTQPQRQPQQGQVPMDYSQAPYAVHPHRMTPSPYGMVPDAASYNRGAAQPAVAHTAEKPSAEVLVRLVEMHGPALTRPLLQAVLREYNQFNLQPIAASVVSDMLHAVCLHWPKSRQVSETAVSIARQMSFPQHVIDQIAENDGNQIRRRPDLLADPFSADLGVILAVHEMHAGYRIDWSQVVAQLDRPGLFPPEGTVQHMEEGVEFMVNVFFASSATRQKIAQERAKHSQSPETAPQEPETGRFPLDALFLPFANADAQMKLLIAVIQLTQHIAIAIDQVAGQRDLTGIHTRLERIKVVAEALDCTGVSEFAPSVLMLVERERRAAAGEVLAEGVAEEDTEMSLSDAAQAVCNGIALPPRFTHLTFLWRCSPLVRALLRMGVTPGVSKDSAVHKIFHKLIRQVPMQLAVTLASCVPNDGTRLTDDLDVEGQKLLRQIGEQCVQAILQHHVSYMLQRAKDQAARGGEHVALATAEAVKAVLGFIRERAPAFLPGGFCVVYRMSPSGLPVLVSLASDIGVVGSLVNNEFVPFALEATLVAAENGLADIGLVIGQRIVLDGEAFFKSVLMFLAKRLFSPQQLETILPRDVIELGKLFEPTPHSVQLSPTHVADIWRVLEPHSGHCLASLAAANDTTTALLYTGLTQRILSQDGQVATILQQRQRADLAAKELEAVLQSTDDICAALLDDGLSVEEAVQRAQSQLQMDTESEGGDADTDQARLALNKYRTGLNLQILQIMAEWPSNALEAEEQNAWSDEVDQSMAEMLGAFYIRSLLTPPSVGMYLSHMYAFLTAQDQTVGRGVRLLRQLASAALFQQRREKAQASVAPRPYRFTEARGYVNSLLRLSCVKADTGLVFTLHSLIGRDVPDRDSDNLQTRMLCLLPSHALNASALALVAAEAERAMPVEQRPKLQGVLSASKLTQVRQTLNQLTPDNAGSKARDLFTLIPPQYWVLLAEELLDMRLLPQANHHPQLLSLIDNMGSASLGDLSSELPLPQHLLGRLGTWQKSDQSLMLPFSRVVRGVTFDVLSACIDVMFSDAFGESLKAKGSEDKKTKADRRRREAASDVEAQVTKRLHQIATWLSVSIIRRDRPVFRDELDLPMLIERSENATPPRLALVVIFAKHLLLQGKENKIIRPTSSWVLDVVSRMEAAIKRVRQKYPETDSKTHWAMVCDINLIKSEMKGLSTAQEKHAHDEEVMEGRRKDVAQEIEAAKNEGVPKAVHTPRRSHVQVPELSVFSQSAADEAAVPAEPRVSFTPKPVRSPQGQDFPAVPMARQEQEEPEALSPHSTGIVLSQATPGSIDVVLPSIVTQNPALMLNGFGPASGTTEKESHFVPDMYVSAFLLANPGLLRALERLKVDALRMGEPALDRAAAVAVSTVDGVVQGNDPRLQTIRTNFVYVFASSLCAASLLHPLRAHVLDTLLLAVRALPESMGLVGPILRAVVDKWVSEVIRELGNAAAHVTNKFSRTDIATDRVVPPRIAAMLPPELLYGVQPSAPRNDVPSLPLVDVYLHILHRHSEHPTITEASRVKVNRARHTKTFAEFPYLDGSSAQSVSVETRMALHQDSRFSATNPSFFALSFLPTGPSSSPTIEATLATLVGQSQHQQGDAWAAVGASLLLRRKRMLALLHDRDTQRGTPISEWTSLMGQVATANKLSSQPQTLSVSMLSSEHPILVSLHKLRYACNRWARKTQAVGKLAVEVITKGEAEAAAAGEPGSFGLLNVSTAVSALVAFRHTRSGGICAQYGRHYLEALVSLAETEVAARASTEEGSISDSTLCHLVSALVNEGAVPAKAIDTSLRKHLVDALVGSAVPPLSLTVCVSSFVLNTAVSPPGSQANALGLLLRCSHTEWQCASEYLVETAVRTVEAVSRSRAEGRPPPKVSAALCDVVSCLELMPSSALSSPGSYPLLTGSGQGVAGVLGFDAVLSDEKDNSATIRVRMVASLASDQPALRDAGDVFSEYVHAYKRMPASHALRHALTGHFVHRLQACGLGSTAAKTSHIWSHILRQVMALVLPKKVTGQDSLDSQMDAVAALAGLVHRHTADTLEAVSVSDLSPALLAWVHGVTSEEGRPLSNLTQEETLTYRRCVEFSRFIRALNTVVTTQNGGGRAQLLCSLMCRELVRHAMQDRPEMMHLRVPLLSVMCRFYGSILSPGRVHLYLNLISQPDLLRGMLGDSYSFGGYAVAPAHAQSGYLMLLLKLLGLLKPYLATEVPMAGTEMQNVYTATCQLLNTLRTDYPMFLVMQHFVISDAIPPGAAFIRNIVLSAVPPGVEEPHVDVNLRLDSLKSLKHVSIFSAGLSAIHRNQALTATLLELYRAAMRVGSALSPPLTPYIRTIIDQHLCPGGVCDRELLEAIGIRITRTNNRVSSQLVIVSALLTELSDEGRYLLMSGLCNELRYPNLYSRRLVPLLVMLARNEELPAAAREIIVRVVVERGSTMEPRPWALRVTLAVMETFMTELMEYLHTAPVEAAEAAA</sequence>
<dbReference type="PANTHER" id="PTHR13162">
    <property type="entry name" value="CCR4-NOT TRANSCRIPTION COMPLEX"/>
    <property type="match status" value="1"/>
</dbReference>
<dbReference type="EMBL" id="BDIP01000044">
    <property type="protein sequence ID" value="GIQ79706.1"/>
    <property type="molecule type" value="Genomic_DNA"/>
</dbReference>
<dbReference type="GO" id="GO:0000288">
    <property type="term" value="P:nuclear-transcribed mRNA catabolic process, deadenylation-dependent decay"/>
    <property type="evidence" value="ECO:0007669"/>
    <property type="project" value="TreeGrafter"/>
</dbReference>
<feature type="region of interest" description="Disordered" evidence="1">
    <location>
        <begin position="202"/>
        <end position="228"/>
    </location>
</feature>
<evidence type="ECO:0000313" key="4">
    <source>
        <dbReference type="Proteomes" id="UP000265618"/>
    </source>
</evidence>
<evidence type="ECO:0000259" key="2">
    <source>
        <dbReference type="Pfam" id="PF04054"/>
    </source>
</evidence>